<dbReference type="PANTHER" id="PTHR13234:SF68">
    <property type="entry name" value="GH19763P"/>
    <property type="match status" value="1"/>
</dbReference>
<dbReference type="AlphaFoldDB" id="A0A0M4HPU2"/>
<evidence type="ECO:0000313" key="3">
    <source>
        <dbReference type="EMBL" id="ALD18919.1"/>
    </source>
</evidence>
<sequence length="207" mass="23288">APTINAQWPYNNCGGYSCPSCNPWPPAQNNMQEKVEKVAVSVYYESLCPDSRDIFTHELCPNWSKISDYVHLKLVPFGKASSVSSGFDCQHGPKECYGNMFQSCAFSMLQPGTKQLNFACCFMANPYDYSSCLRRAGLAASEVRRCMTSGEGRELQLIAEVDTKHNTNGPSYVPTVVFNKKFNETDMKMIKNGQFMSVLCRYEKRVC</sequence>
<name>A0A0M4HPU2_LIMDI</name>
<dbReference type="GO" id="GO:0016671">
    <property type="term" value="F:oxidoreductase activity, acting on a sulfur group of donors, disulfide as acceptor"/>
    <property type="evidence" value="ECO:0007669"/>
    <property type="project" value="InterPro"/>
</dbReference>
<organism evidence="3">
    <name type="scientific">Limnoporus dissortis</name>
    <name type="common">Kayak pond skater</name>
    <name type="synonym">Gerris dissortis</name>
    <dbReference type="NCBI Taxonomy" id="56089"/>
    <lineage>
        <taxon>Eukaryota</taxon>
        <taxon>Metazoa</taxon>
        <taxon>Ecdysozoa</taxon>
        <taxon>Arthropoda</taxon>
        <taxon>Hexapoda</taxon>
        <taxon>Insecta</taxon>
        <taxon>Pterygota</taxon>
        <taxon>Neoptera</taxon>
        <taxon>Paraneoptera</taxon>
        <taxon>Hemiptera</taxon>
        <taxon>Heteroptera</taxon>
        <taxon>Gerromorpha</taxon>
        <taxon>Gerroidea</taxon>
        <taxon>Gerridae</taxon>
        <taxon>Gerrinae</taxon>
        <taxon>Limnoporus</taxon>
    </lineage>
</organism>
<comment type="similarity">
    <text evidence="1">Belongs to the GILT family.</text>
</comment>
<keyword evidence="2" id="KW-0325">Glycoprotein</keyword>
<dbReference type="InterPro" id="IPR004911">
    <property type="entry name" value="Interferon-induced_GILT"/>
</dbReference>
<feature type="non-terminal residue" evidence="3">
    <location>
        <position position="1"/>
    </location>
</feature>
<evidence type="ECO:0000256" key="1">
    <source>
        <dbReference type="ARBA" id="ARBA00005679"/>
    </source>
</evidence>
<dbReference type="PANTHER" id="PTHR13234">
    <property type="entry name" value="GAMMA-INTERFERON INDUCIBLE LYSOSOMAL THIOL REDUCTASE GILT"/>
    <property type="match status" value="1"/>
</dbReference>
<protein>
    <submittedName>
        <fullName evidence="3">Gamma interferon-inducible thiol reductase</fullName>
    </submittedName>
</protein>
<reference evidence="3" key="1">
    <citation type="journal article" date="2015" name="Nat. Commun.">
        <title>Predator strike shapes antipredator phenotype through new genetic interactions in water striders.</title>
        <authorList>
            <person name="Armisen D."/>
            <person name="Nagui Refki P."/>
            <person name="Crumiere A.J."/>
            <person name="Viala S."/>
            <person name="Toubiana W."/>
            <person name="Khila A."/>
        </authorList>
    </citation>
    <scope>NUCLEOTIDE SEQUENCE</scope>
</reference>
<accession>A0A0M4HPU2</accession>
<dbReference type="Pfam" id="PF03227">
    <property type="entry name" value="GILT"/>
    <property type="match status" value="1"/>
</dbReference>
<evidence type="ECO:0000256" key="2">
    <source>
        <dbReference type="ARBA" id="ARBA00023180"/>
    </source>
</evidence>
<dbReference type="EMBL" id="KR704888">
    <property type="protein sequence ID" value="ALD18919.1"/>
    <property type="molecule type" value="Genomic_DNA"/>
</dbReference>
<proteinExistence type="inferred from homology"/>